<feature type="transmembrane region" description="Helical" evidence="1">
    <location>
        <begin position="6"/>
        <end position="24"/>
    </location>
</feature>
<name>X1S333_9ZZZZ</name>
<protein>
    <submittedName>
        <fullName evidence="2">Uncharacterized protein</fullName>
    </submittedName>
</protein>
<evidence type="ECO:0000313" key="2">
    <source>
        <dbReference type="EMBL" id="GAI73546.1"/>
    </source>
</evidence>
<accession>X1S333</accession>
<keyword evidence="1" id="KW-0812">Transmembrane</keyword>
<dbReference type="AlphaFoldDB" id="X1S333"/>
<sequence length="29" mass="3193">FGGPIWHFLISGGSLALYLVTKFVRARGE</sequence>
<reference evidence="2" key="1">
    <citation type="journal article" date="2014" name="Front. Microbiol.">
        <title>High frequency of phylogenetically diverse reductive dehalogenase-homologous genes in deep subseafloor sedimentary metagenomes.</title>
        <authorList>
            <person name="Kawai M."/>
            <person name="Futagami T."/>
            <person name="Toyoda A."/>
            <person name="Takaki Y."/>
            <person name="Nishi S."/>
            <person name="Hori S."/>
            <person name="Arai W."/>
            <person name="Tsubouchi T."/>
            <person name="Morono Y."/>
            <person name="Uchiyama I."/>
            <person name="Ito T."/>
            <person name="Fujiyama A."/>
            <person name="Inagaki F."/>
            <person name="Takami H."/>
        </authorList>
    </citation>
    <scope>NUCLEOTIDE SEQUENCE</scope>
    <source>
        <strain evidence="2">Expedition CK06-06</strain>
    </source>
</reference>
<organism evidence="2">
    <name type="scientific">marine sediment metagenome</name>
    <dbReference type="NCBI Taxonomy" id="412755"/>
    <lineage>
        <taxon>unclassified sequences</taxon>
        <taxon>metagenomes</taxon>
        <taxon>ecological metagenomes</taxon>
    </lineage>
</organism>
<gene>
    <name evidence="2" type="ORF">S12H4_22079</name>
</gene>
<evidence type="ECO:0000256" key="1">
    <source>
        <dbReference type="SAM" id="Phobius"/>
    </source>
</evidence>
<keyword evidence="1" id="KW-1133">Transmembrane helix</keyword>
<comment type="caution">
    <text evidence="2">The sequence shown here is derived from an EMBL/GenBank/DDBJ whole genome shotgun (WGS) entry which is preliminary data.</text>
</comment>
<dbReference type="EMBL" id="BARW01011451">
    <property type="protein sequence ID" value="GAI73546.1"/>
    <property type="molecule type" value="Genomic_DNA"/>
</dbReference>
<proteinExistence type="predicted"/>
<keyword evidence="1" id="KW-0472">Membrane</keyword>
<feature type="non-terminal residue" evidence="2">
    <location>
        <position position="1"/>
    </location>
</feature>